<dbReference type="Gene3D" id="3.30.300.20">
    <property type="match status" value="1"/>
</dbReference>
<gene>
    <name evidence="1" type="ORF">DT99_32120</name>
</gene>
<sequence length="155" mass="16545">MSEAHVSVDVAQQARFCFEVRFAGTTLSPVLTDEPPPLGDGRGPNPVRRLATAVASCRAASLLFALNKQHVDPQPIAAHIDVAMVRNEAGRVRVGAMNVRLSIGRTWADLAAATRELDQFDAYCVVTERMRAGIPISVDVCDANGTTLECAATKA</sequence>
<accession>A0A071M2W0</accession>
<dbReference type="EMBL" id="JJOA01000056">
    <property type="protein sequence ID" value="KEA55269.1"/>
    <property type="molecule type" value="Genomic_DNA"/>
</dbReference>
<protein>
    <submittedName>
        <fullName evidence="1">Peroxiredoxin</fullName>
    </submittedName>
</protein>
<dbReference type="OrthoDB" id="5297623at2"/>
<dbReference type="InterPro" id="IPR015946">
    <property type="entry name" value="KH_dom-like_a/b"/>
</dbReference>
<name>A0A071M2W0_9BURK</name>
<dbReference type="SUPFAM" id="SSF82784">
    <property type="entry name" value="OsmC-like"/>
    <property type="match status" value="1"/>
</dbReference>
<evidence type="ECO:0000313" key="1">
    <source>
        <dbReference type="EMBL" id="KEA55269.1"/>
    </source>
</evidence>
<dbReference type="AlphaFoldDB" id="A0A071M2W0"/>
<proteinExistence type="predicted"/>
<dbReference type="InterPro" id="IPR003718">
    <property type="entry name" value="OsmC/Ohr_fam"/>
</dbReference>
<comment type="caution">
    <text evidence="1">The sequence shown here is derived from an EMBL/GenBank/DDBJ whole genome shotgun (WGS) entry which is preliminary data.</text>
</comment>
<organism evidence="1">
    <name type="scientific">Burkholderia cenocepacia</name>
    <dbReference type="NCBI Taxonomy" id="95486"/>
    <lineage>
        <taxon>Bacteria</taxon>
        <taxon>Pseudomonadati</taxon>
        <taxon>Pseudomonadota</taxon>
        <taxon>Betaproteobacteria</taxon>
        <taxon>Burkholderiales</taxon>
        <taxon>Burkholderiaceae</taxon>
        <taxon>Burkholderia</taxon>
        <taxon>Burkholderia cepacia complex</taxon>
    </lineage>
</organism>
<reference evidence="1" key="1">
    <citation type="submission" date="2014-04" db="EMBL/GenBank/DDBJ databases">
        <title>In planta biocontrol of soil-borne Fusarium wilt of banana through a plant endophytic bacterium, Burkholderia cenocepacia 869T2.</title>
        <authorList>
            <person name="Ho Y.-N."/>
            <person name="Chiang H.-M."/>
            <person name="Chao C.-P."/>
            <person name="Su C.-C."/>
            <person name="Hsu H.-F."/>
            <person name="Guo C.-T."/>
            <person name="Hsieh J.-L."/>
            <person name="Huang C.-C."/>
        </authorList>
    </citation>
    <scope>NUCLEOTIDE SEQUENCE [LARGE SCALE GENOMIC DNA]</scope>
    <source>
        <strain evidence="1">869T2</strain>
    </source>
</reference>
<dbReference type="Pfam" id="PF02566">
    <property type="entry name" value="OsmC"/>
    <property type="match status" value="1"/>
</dbReference>
<dbReference type="InterPro" id="IPR036102">
    <property type="entry name" value="OsmC/Ohrsf"/>
</dbReference>